<organism evidence="2 3">
    <name type="scientific">Podospora fimiseda</name>
    <dbReference type="NCBI Taxonomy" id="252190"/>
    <lineage>
        <taxon>Eukaryota</taxon>
        <taxon>Fungi</taxon>
        <taxon>Dikarya</taxon>
        <taxon>Ascomycota</taxon>
        <taxon>Pezizomycotina</taxon>
        <taxon>Sordariomycetes</taxon>
        <taxon>Sordariomycetidae</taxon>
        <taxon>Sordariales</taxon>
        <taxon>Podosporaceae</taxon>
        <taxon>Podospora</taxon>
    </lineage>
</organism>
<evidence type="ECO:0000313" key="3">
    <source>
        <dbReference type="Proteomes" id="UP001301958"/>
    </source>
</evidence>
<name>A0AAN7GZK9_9PEZI</name>
<comment type="caution">
    <text evidence="2">The sequence shown here is derived from an EMBL/GenBank/DDBJ whole genome shotgun (WGS) entry which is preliminary data.</text>
</comment>
<keyword evidence="3" id="KW-1185">Reference proteome</keyword>
<protein>
    <submittedName>
        <fullName evidence="2">Uncharacterized protein</fullName>
    </submittedName>
</protein>
<proteinExistence type="predicted"/>
<reference evidence="2" key="2">
    <citation type="submission" date="2023-05" db="EMBL/GenBank/DDBJ databases">
        <authorList>
            <consortium name="Lawrence Berkeley National Laboratory"/>
            <person name="Steindorff A."/>
            <person name="Hensen N."/>
            <person name="Bonometti L."/>
            <person name="Westerberg I."/>
            <person name="Brannstrom I.O."/>
            <person name="Guillou S."/>
            <person name="Cros-Aarteil S."/>
            <person name="Calhoun S."/>
            <person name="Haridas S."/>
            <person name="Kuo A."/>
            <person name="Mondo S."/>
            <person name="Pangilinan J."/>
            <person name="Riley R."/>
            <person name="Labutti K."/>
            <person name="Andreopoulos B."/>
            <person name="Lipzen A."/>
            <person name="Chen C."/>
            <person name="Yanf M."/>
            <person name="Daum C."/>
            <person name="Ng V."/>
            <person name="Clum A."/>
            <person name="Ohm R."/>
            <person name="Martin F."/>
            <person name="Silar P."/>
            <person name="Natvig D."/>
            <person name="Lalanne C."/>
            <person name="Gautier V."/>
            <person name="Ament-Velasquez S.L."/>
            <person name="Kruys A."/>
            <person name="Hutchinson M.I."/>
            <person name="Powell A.J."/>
            <person name="Barry K."/>
            <person name="Miller A.N."/>
            <person name="Grigoriev I.V."/>
            <person name="Debuchy R."/>
            <person name="Gladieux P."/>
            <person name="Thoren M.H."/>
            <person name="Johannesson H."/>
        </authorList>
    </citation>
    <scope>NUCLEOTIDE SEQUENCE</scope>
    <source>
        <strain evidence="2">CBS 990.96</strain>
    </source>
</reference>
<gene>
    <name evidence="2" type="ORF">QBC38DRAFT_445197</name>
</gene>
<accession>A0AAN7GZK9</accession>
<evidence type="ECO:0000313" key="2">
    <source>
        <dbReference type="EMBL" id="KAK4225770.1"/>
    </source>
</evidence>
<reference evidence="2" key="1">
    <citation type="journal article" date="2023" name="Mol. Phylogenet. Evol.">
        <title>Genome-scale phylogeny and comparative genomics of the fungal order Sordariales.</title>
        <authorList>
            <person name="Hensen N."/>
            <person name="Bonometti L."/>
            <person name="Westerberg I."/>
            <person name="Brannstrom I.O."/>
            <person name="Guillou S."/>
            <person name="Cros-Aarteil S."/>
            <person name="Calhoun S."/>
            <person name="Haridas S."/>
            <person name="Kuo A."/>
            <person name="Mondo S."/>
            <person name="Pangilinan J."/>
            <person name="Riley R."/>
            <person name="LaButti K."/>
            <person name="Andreopoulos B."/>
            <person name="Lipzen A."/>
            <person name="Chen C."/>
            <person name="Yan M."/>
            <person name="Daum C."/>
            <person name="Ng V."/>
            <person name="Clum A."/>
            <person name="Steindorff A."/>
            <person name="Ohm R.A."/>
            <person name="Martin F."/>
            <person name="Silar P."/>
            <person name="Natvig D.O."/>
            <person name="Lalanne C."/>
            <person name="Gautier V."/>
            <person name="Ament-Velasquez S.L."/>
            <person name="Kruys A."/>
            <person name="Hutchinson M.I."/>
            <person name="Powell A.J."/>
            <person name="Barry K."/>
            <person name="Miller A.N."/>
            <person name="Grigoriev I.V."/>
            <person name="Debuchy R."/>
            <person name="Gladieux P."/>
            <person name="Hiltunen Thoren M."/>
            <person name="Johannesson H."/>
        </authorList>
    </citation>
    <scope>NUCLEOTIDE SEQUENCE</scope>
    <source>
        <strain evidence="2">CBS 990.96</strain>
    </source>
</reference>
<feature type="region of interest" description="Disordered" evidence="1">
    <location>
        <begin position="57"/>
        <end position="91"/>
    </location>
</feature>
<sequence>MNHDSKARAVIRCTDKPIEMSERSRRGVEMKERSRRGVEKLYLRALLGTLEDQFSQKKKQFADDGDAMWATGYPEPEPQPTEPADEDSTAKVASNDVDCLLEEFKDLLADCEQKAVRHELFGQVMARKDYDEATKRFRGRKERKLRAGLEELNFTKHDIISLSKHFLLSELLAEEKKTTDSSQHIDGARYRGQMRLRNSVGKSRIKR</sequence>
<evidence type="ECO:0000256" key="1">
    <source>
        <dbReference type="SAM" id="MobiDB-lite"/>
    </source>
</evidence>
<dbReference type="Proteomes" id="UP001301958">
    <property type="component" value="Unassembled WGS sequence"/>
</dbReference>
<dbReference type="EMBL" id="MU865359">
    <property type="protein sequence ID" value="KAK4225770.1"/>
    <property type="molecule type" value="Genomic_DNA"/>
</dbReference>
<dbReference type="AlphaFoldDB" id="A0AAN7GZK9"/>